<comment type="caution">
    <text evidence="1">The sequence shown here is derived from an EMBL/GenBank/DDBJ whole genome shotgun (WGS) entry which is preliminary data.</text>
</comment>
<keyword evidence="2" id="KW-1185">Reference proteome</keyword>
<protein>
    <submittedName>
        <fullName evidence="1">Uncharacterized protein</fullName>
    </submittedName>
</protein>
<evidence type="ECO:0000313" key="2">
    <source>
        <dbReference type="Proteomes" id="UP000523196"/>
    </source>
</evidence>
<dbReference type="AlphaFoldDB" id="A0A7W3TPK8"/>
<organism evidence="1 2">
    <name type="scientific">Marilutibacter spongiae</name>
    <dbReference type="NCBI Taxonomy" id="2025720"/>
    <lineage>
        <taxon>Bacteria</taxon>
        <taxon>Pseudomonadati</taxon>
        <taxon>Pseudomonadota</taxon>
        <taxon>Gammaproteobacteria</taxon>
        <taxon>Lysobacterales</taxon>
        <taxon>Lysobacteraceae</taxon>
        <taxon>Marilutibacter</taxon>
    </lineage>
</organism>
<sequence length="138" mass="15331">MIGRRHLAWIALVAAAVAGGLWLGAARGWQSPSDPTDQLGLEFRFLGCDDWPEDRPYGTTLQRSGLQPGLMLRVSHPASCGYSVRAPRYKLSDDTLRLSYDLHAPSGEFAACVCEYKSEFRFRSDPGARRVVFDHSES</sequence>
<evidence type="ECO:0000313" key="1">
    <source>
        <dbReference type="EMBL" id="MBB1062168.1"/>
    </source>
</evidence>
<reference evidence="1 2" key="1">
    <citation type="submission" date="2020-08" db="EMBL/GenBank/DDBJ databases">
        <authorList>
            <person name="Xu S."/>
            <person name="Li A."/>
        </authorList>
    </citation>
    <scope>NUCLEOTIDE SEQUENCE [LARGE SCALE GENOMIC DNA]</scope>
    <source>
        <strain evidence="1 2">119BY6-57</strain>
    </source>
</reference>
<dbReference type="RefSeq" id="WP_182688918.1">
    <property type="nucleotide sequence ID" value="NZ_JACHTF010000029.1"/>
</dbReference>
<accession>A0A7W3TPK8</accession>
<dbReference type="Proteomes" id="UP000523196">
    <property type="component" value="Unassembled WGS sequence"/>
</dbReference>
<name>A0A7W3TPK8_9GAMM</name>
<gene>
    <name evidence="1" type="ORF">H4F98_16460</name>
</gene>
<dbReference type="EMBL" id="JACHTF010000029">
    <property type="protein sequence ID" value="MBB1062168.1"/>
    <property type="molecule type" value="Genomic_DNA"/>
</dbReference>
<proteinExistence type="predicted"/>